<keyword evidence="1" id="KW-0732">Signal</keyword>
<gene>
    <name evidence="2" type="ORF">EZV62_025384</name>
</gene>
<feature type="signal peptide" evidence="1">
    <location>
        <begin position="1"/>
        <end position="23"/>
    </location>
</feature>
<comment type="caution">
    <text evidence="2">The sequence shown here is derived from an EMBL/GenBank/DDBJ whole genome shotgun (WGS) entry which is preliminary data.</text>
</comment>
<sequence>MAKTIAMLLIIALVVMPVAMINADDSPCMQKCISTCHQQLPKAPPAQCQTACDSYCHGGEGDETIAADSVSTIGSDGIVRN</sequence>
<dbReference type="AlphaFoldDB" id="A0A5C7GYA9"/>
<feature type="chain" id="PRO_5022756964" description="Plant thionin family protein" evidence="1">
    <location>
        <begin position="24"/>
        <end position="81"/>
    </location>
</feature>
<dbReference type="Proteomes" id="UP000323000">
    <property type="component" value="Chromosome 12"/>
</dbReference>
<accession>A0A5C7GYA9</accession>
<name>A0A5C7GYA9_9ROSI</name>
<protein>
    <recommendedName>
        <fullName evidence="4">Plant thionin family protein</fullName>
    </recommendedName>
</protein>
<evidence type="ECO:0000313" key="2">
    <source>
        <dbReference type="EMBL" id="TXG49509.1"/>
    </source>
</evidence>
<dbReference type="EMBL" id="VAHF01000012">
    <property type="protein sequence ID" value="TXG49509.1"/>
    <property type="molecule type" value="Genomic_DNA"/>
</dbReference>
<proteinExistence type="predicted"/>
<organism evidence="2 3">
    <name type="scientific">Acer yangbiense</name>
    <dbReference type="NCBI Taxonomy" id="1000413"/>
    <lineage>
        <taxon>Eukaryota</taxon>
        <taxon>Viridiplantae</taxon>
        <taxon>Streptophyta</taxon>
        <taxon>Embryophyta</taxon>
        <taxon>Tracheophyta</taxon>
        <taxon>Spermatophyta</taxon>
        <taxon>Magnoliopsida</taxon>
        <taxon>eudicotyledons</taxon>
        <taxon>Gunneridae</taxon>
        <taxon>Pentapetalae</taxon>
        <taxon>rosids</taxon>
        <taxon>malvids</taxon>
        <taxon>Sapindales</taxon>
        <taxon>Sapindaceae</taxon>
        <taxon>Hippocastanoideae</taxon>
        <taxon>Acereae</taxon>
        <taxon>Acer</taxon>
    </lineage>
</organism>
<evidence type="ECO:0008006" key="4">
    <source>
        <dbReference type="Google" id="ProtNLM"/>
    </source>
</evidence>
<keyword evidence="3" id="KW-1185">Reference proteome</keyword>
<evidence type="ECO:0000313" key="3">
    <source>
        <dbReference type="Proteomes" id="UP000323000"/>
    </source>
</evidence>
<reference evidence="3" key="1">
    <citation type="journal article" date="2019" name="Gigascience">
        <title>De novo genome assembly of the endangered Acer yangbiense, a plant species with extremely small populations endemic to Yunnan Province, China.</title>
        <authorList>
            <person name="Yang J."/>
            <person name="Wariss H.M."/>
            <person name="Tao L."/>
            <person name="Zhang R."/>
            <person name="Yun Q."/>
            <person name="Hollingsworth P."/>
            <person name="Dao Z."/>
            <person name="Luo G."/>
            <person name="Guo H."/>
            <person name="Ma Y."/>
            <person name="Sun W."/>
        </authorList>
    </citation>
    <scope>NUCLEOTIDE SEQUENCE [LARGE SCALE GENOMIC DNA]</scope>
    <source>
        <strain evidence="3">cv. Malutang</strain>
    </source>
</reference>
<evidence type="ECO:0000256" key="1">
    <source>
        <dbReference type="SAM" id="SignalP"/>
    </source>
</evidence>